<dbReference type="EMBL" id="CP058529">
    <property type="protein sequence ID" value="QLG27065.1"/>
    <property type="molecule type" value="Genomic_DNA"/>
</dbReference>
<dbReference type="InterPro" id="IPR051531">
    <property type="entry name" value="N-acetyltransferase"/>
</dbReference>
<keyword evidence="2" id="KW-0012">Acyltransferase</keyword>
<gene>
    <name evidence="5" type="ORF">HUG10_05685</name>
</gene>
<evidence type="ECO:0000256" key="3">
    <source>
        <dbReference type="ARBA" id="ARBA00038502"/>
    </source>
</evidence>
<feature type="domain" description="N-acetyltransferase" evidence="4">
    <location>
        <begin position="12"/>
        <end position="166"/>
    </location>
</feature>
<keyword evidence="1 5" id="KW-0808">Transferase</keyword>
<dbReference type="PANTHER" id="PTHR43792:SF8">
    <property type="entry name" value="[RIBOSOMAL PROTEIN US5]-ALANINE N-ACETYLTRANSFERASE"/>
    <property type="match status" value="1"/>
</dbReference>
<evidence type="ECO:0000256" key="2">
    <source>
        <dbReference type="ARBA" id="ARBA00023315"/>
    </source>
</evidence>
<comment type="similarity">
    <text evidence="3">Belongs to the acetyltransferase family. RimJ subfamily.</text>
</comment>
<dbReference type="Pfam" id="PF13302">
    <property type="entry name" value="Acetyltransf_3"/>
    <property type="match status" value="1"/>
</dbReference>
<dbReference type="CDD" id="cd04301">
    <property type="entry name" value="NAT_SF"/>
    <property type="match status" value="1"/>
</dbReference>
<dbReference type="SUPFAM" id="SSF55729">
    <property type="entry name" value="Acyl-CoA N-acyltransferases (Nat)"/>
    <property type="match status" value="1"/>
</dbReference>
<dbReference type="InterPro" id="IPR000182">
    <property type="entry name" value="GNAT_dom"/>
</dbReference>
<reference evidence="5 6" key="1">
    <citation type="submission" date="2020-07" db="EMBL/GenBank/DDBJ databases">
        <title>Gai3-2, isolated from salt lake.</title>
        <authorList>
            <person name="Cui H."/>
            <person name="Shi X."/>
        </authorList>
    </citation>
    <scope>NUCLEOTIDE SEQUENCE [LARGE SCALE GENOMIC DNA]</scope>
    <source>
        <strain evidence="5 6">Gai3-2</strain>
    </source>
</reference>
<protein>
    <submittedName>
        <fullName evidence="5">GNAT family N-acetyltransferase</fullName>
    </submittedName>
</protein>
<evidence type="ECO:0000313" key="5">
    <source>
        <dbReference type="EMBL" id="QLG27065.1"/>
    </source>
</evidence>
<evidence type="ECO:0000256" key="1">
    <source>
        <dbReference type="ARBA" id="ARBA00022679"/>
    </source>
</evidence>
<dbReference type="InterPro" id="IPR016181">
    <property type="entry name" value="Acyl_CoA_acyltransferase"/>
</dbReference>
<evidence type="ECO:0000259" key="4">
    <source>
        <dbReference type="PROSITE" id="PS51186"/>
    </source>
</evidence>
<dbReference type="AlphaFoldDB" id="A0A7D5GB50"/>
<dbReference type="GO" id="GO:0016747">
    <property type="term" value="F:acyltransferase activity, transferring groups other than amino-acyl groups"/>
    <property type="evidence" value="ECO:0007669"/>
    <property type="project" value="InterPro"/>
</dbReference>
<dbReference type="OrthoDB" id="120213at2157"/>
<dbReference type="PANTHER" id="PTHR43792">
    <property type="entry name" value="GNAT FAMILY, PUTATIVE (AFU_ORTHOLOGUE AFUA_3G00765)-RELATED-RELATED"/>
    <property type="match status" value="1"/>
</dbReference>
<dbReference type="PROSITE" id="PS51186">
    <property type="entry name" value="GNAT"/>
    <property type="match status" value="1"/>
</dbReference>
<proteinExistence type="inferred from homology"/>
<dbReference type="Gene3D" id="3.40.630.30">
    <property type="match status" value="1"/>
</dbReference>
<keyword evidence="6" id="KW-1185">Reference proteome</keyword>
<evidence type="ECO:0000313" key="6">
    <source>
        <dbReference type="Proteomes" id="UP000509750"/>
    </source>
</evidence>
<dbReference type="RefSeq" id="WP_179168640.1">
    <property type="nucleotide sequence ID" value="NZ_CP058529.1"/>
</dbReference>
<accession>A0A7D5GB50</accession>
<dbReference type="GeneID" id="56028304"/>
<dbReference type="Proteomes" id="UP000509750">
    <property type="component" value="Chromosome"/>
</dbReference>
<name>A0A7D5GB50_9EURY</name>
<sequence length="179" mass="20025">MPGPAFLTGEDVSLHTVEEEDAAFLHESINSPEIRKPMQPSRPYSLTDVRALLEPDSDSSAVRLLVAAGTEPVGLVGYSDVDETAGTAEISCWIRPEYWGEGYGTEAVELLVEYGFDQRRLHKFVAEVVEFNGASKRLVEKIGFVEEGRQREQDFVDGEYHDCLLYGLLAAEWRDARNE</sequence>
<organism evidence="5 6">
    <name type="scientific">Halorarum halophilum</name>
    <dbReference type="NCBI Taxonomy" id="2743090"/>
    <lineage>
        <taxon>Archaea</taxon>
        <taxon>Methanobacteriati</taxon>
        <taxon>Methanobacteriota</taxon>
        <taxon>Stenosarchaea group</taxon>
        <taxon>Halobacteria</taxon>
        <taxon>Halobacteriales</taxon>
        <taxon>Haloferacaceae</taxon>
        <taxon>Halorarum</taxon>
    </lineage>
</organism>
<dbReference type="KEGG" id="halg:HUG10_05685"/>